<dbReference type="Pfam" id="PF01546">
    <property type="entry name" value="Peptidase_M20"/>
    <property type="match status" value="1"/>
</dbReference>
<reference evidence="4" key="1">
    <citation type="submission" date="2012-10" db="EMBL/GenBank/DDBJ databases">
        <authorList>
            <person name="Harkins D.M."/>
            <person name="Durkin A.S."/>
            <person name="Brinkac L.M."/>
            <person name="Haft D.H."/>
            <person name="Selengut J.D."/>
            <person name="Sanka R."/>
            <person name="DePew J."/>
            <person name="Purushe J."/>
            <person name="Matthias M.A."/>
            <person name="Vinetz J.M."/>
            <person name="Sutton G.G."/>
            <person name="Nierman W.C."/>
            <person name="Fouts D.E."/>
        </authorList>
    </citation>
    <scope>NUCLEOTIDE SEQUENCE [LARGE SCALE GENOMIC DNA]</scope>
    <source>
        <strain evidence="4">MOR084</strain>
    </source>
</reference>
<feature type="domain" description="Peptidase M20 dimerisation" evidence="3">
    <location>
        <begin position="207"/>
        <end position="297"/>
    </location>
</feature>
<dbReference type="GO" id="GO:0019877">
    <property type="term" value="P:diaminopimelate biosynthetic process"/>
    <property type="evidence" value="ECO:0007669"/>
    <property type="project" value="UniProtKB-ARBA"/>
</dbReference>
<dbReference type="FunFam" id="3.30.70.360:FF:000001">
    <property type="entry name" value="N-acetyldiaminopimelate deacetylase"/>
    <property type="match status" value="1"/>
</dbReference>
<dbReference type="InterPro" id="IPR011650">
    <property type="entry name" value="Peptidase_M20_dimer"/>
</dbReference>
<feature type="binding site" evidence="2">
    <location>
        <position position="183"/>
    </location>
    <ligand>
        <name>Mn(2+)</name>
        <dbReference type="ChEBI" id="CHEBI:29035"/>
        <label>2</label>
    </ligand>
</feature>
<keyword evidence="1" id="KW-0378">Hydrolase</keyword>
<dbReference type="InterPro" id="IPR017439">
    <property type="entry name" value="Amidohydrolase"/>
</dbReference>
<dbReference type="EMBL" id="AHON02000045">
    <property type="protein sequence ID" value="EKO33710.1"/>
    <property type="molecule type" value="Genomic_DNA"/>
</dbReference>
<dbReference type="Gene3D" id="3.30.70.360">
    <property type="match status" value="1"/>
</dbReference>
<dbReference type="NCBIfam" id="TIGR01891">
    <property type="entry name" value="amidohydrolases"/>
    <property type="match status" value="1"/>
</dbReference>
<keyword evidence="2" id="KW-0464">Manganese</keyword>
<keyword evidence="5" id="KW-1185">Reference proteome</keyword>
<name>A0A0E2BEI9_9LEPT</name>
<proteinExistence type="predicted"/>
<dbReference type="AlphaFoldDB" id="A0A0E2BEI9"/>
<comment type="caution">
    <text evidence="4">The sequence shown here is derived from an EMBL/GenBank/DDBJ whole genome shotgun (WGS) entry which is preliminary data.</text>
</comment>
<accession>A0A0E2BEI9</accession>
<evidence type="ECO:0000313" key="4">
    <source>
        <dbReference type="EMBL" id="EKO33710.1"/>
    </source>
</evidence>
<dbReference type="InterPro" id="IPR002933">
    <property type="entry name" value="Peptidase_M20"/>
</dbReference>
<feature type="binding site" evidence="2">
    <location>
        <position position="157"/>
    </location>
    <ligand>
        <name>Mn(2+)</name>
        <dbReference type="ChEBI" id="CHEBI:29035"/>
        <label>2</label>
    </ligand>
</feature>
<dbReference type="SUPFAM" id="SSF55031">
    <property type="entry name" value="Bacterial exopeptidase dimerisation domain"/>
    <property type="match status" value="1"/>
</dbReference>
<organism evidence="4 5">
    <name type="scientific">Leptospira santarosai str. MOR084</name>
    <dbReference type="NCBI Taxonomy" id="1049984"/>
    <lineage>
        <taxon>Bacteria</taxon>
        <taxon>Pseudomonadati</taxon>
        <taxon>Spirochaetota</taxon>
        <taxon>Spirochaetia</taxon>
        <taxon>Leptospirales</taxon>
        <taxon>Leptospiraceae</taxon>
        <taxon>Leptospira</taxon>
    </lineage>
</organism>
<keyword evidence="2" id="KW-0479">Metal-binding</keyword>
<feature type="binding site" evidence="2">
    <location>
        <position position="121"/>
    </location>
    <ligand>
        <name>Mn(2+)</name>
        <dbReference type="ChEBI" id="CHEBI:29035"/>
        <label>2</label>
    </ligand>
</feature>
<feature type="binding site" evidence="2">
    <location>
        <position position="119"/>
    </location>
    <ligand>
        <name>Mn(2+)</name>
        <dbReference type="ChEBI" id="CHEBI:29035"/>
        <label>2</label>
    </ligand>
</feature>
<protein>
    <submittedName>
        <fullName evidence="4">Amidohydrolase</fullName>
    </submittedName>
</protein>
<evidence type="ECO:0000259" key="3">
    <source>
        <dbReference type="Pfam" id="PF07687"/>
    </source>
</evidence>
<dbReference type="GO" id="GO:0046872">
    <property type="term" value="F:metal ion binding"/>
    <property type="evidence" value="ECO:0007669"/>
    <property type="project" value="UniProtKB-KW"/>
</dbReference>
<dbReference type="Pfam" id="PF07687">
    <property type="entry name" value="M20_dimer"/>
    <property type="match status" value="1"/>
</dbReference>
<dbReference type="PIRSF" id="PIRSF005962">
    <property type="entry name" value="Pept_M20D_amidohydro"/>
    <property type="match status" value="1"/>
</dbReference>
<evidence type="ECO:0000256" key="2">
    <source>
        <dbReference type="PIRSR" id="PIRSR005962-1"/>
    </source>
</evidence>
<evidence type="ECO:0000256" key="1">
    <source>
        <dbReference type="ARBA" id="ARBA00022801"/>
    </source>
</evidence>
<gene>
    <name evidence="4" type="ORF">LEP1GSC179_1363</name>
</gene>
<dbReference type="PANTHER" id="PTHR11014">
    <property type="entry name" value="PEPTIDASE M20 FAMILY MEMBER"/>
    <property type="match status" value="1"/>
</dbReference>
<feature type="binding site" evidence="2">
    <location>
        <position position="383"/>
    </location>
    <ligand>
        <name>Mn(2+)</name>
        <dbReference type="ChEBI" id="CHEBI:29035"/>
        <label>2</label>
    </ligand>
</feature>
<sequence length="412" mass="45407">MKQNLKFFPKTVRESKMVRMKLTVTTDRTEELIRYRRQIHKHPELRYEENQTSGYVIDHLKNLGFSFQDKIAKTGIVSLIDSGKPGKTLLVRADMDALPIFEESIREYKSVHDGVMHACGHDAHTSILMGLATEIKEDIGSVIPKGKVLLVFQPAEEGGQGADKMIEEGILEKYNIDAALALHVWNHIPVGKVGVVDGPMMAAVDEFTIVVSGISGHGAMPQHTVDPIVVGAQIVNALQTIVSRNTDPLDSCVVTVGSFHAGNAFNVIPETAELKGTVRTYSKKMFEEVPERLERVVGGIASALGANVSIRYERTNQPTINDSRMANIVRKASLNVLGPGSVTEENTKSMGGEDFSAFLMRVPGCYFFVGSRNEKKGFVYPHHSSKFDIDEDSLSIGLSVLKEAIKIYHEEN</sequence>
<dbReference type="GO" id="GO:0050118">
    <property type="term" value="F:N-acetyldiaminopimelate deacetylase activity"/>
    <property type="evidence" value="ECO:0007669"/>
    <property type="project" value="UniProtKB-ARBA"/>
</dbReference>
<dbReference type="Proteomes" id="UP000006329">
    <property type="component" value="Unassembled WGS sequence"/>
</dbReference>
<evidence type="ECO:0000313" key="5">
    <source>
        <dbReference type="Proteomes" id="UP000006329"/>
    </source>
</evidence>
<dbReference type="SUPFAM" id="SSF53187">
    <property type="entry name" value="Zn-dependent exopeptidases"/>
    <property type="match status" value="1"/>
</dbReference>
<comment type="cofactor">
    <cofactor evidence="2">
        <name>Mn(2+)</name>
        <dbReference type="ChEBI" id="CHEBI:29035"/>
    </cofactor>
    <text evidence="2">The Mn(2+) ion enhances activity.</text>
</comment>
<dbReference type="PANTHER" id="PTHR11014:SF63">
    <property type="entry name" value="METALLOPEPTIDASE, PUTATIVE (AFU_ORTHOLOGUE AFUA_6G09600)-RELATED"/>
    <property type="match status" value="1"/>
</dbReference>
<dbReference type="Gene3D" id="3.40.630.10">
    <property type="entry name" value="Zn peptidases"/>
    <property type="match status" value="1"/>
</dbReference>
<dbReference type="InterPro" id="IPR036264">
    <property type="entry name" value="Bact_exopeptidase_dim_dom"/>
</dbReference>